<evidence type="ECO:0000313" key="3">
    <source>
        <dbReference type="EMBL" id="KAF7169636.1"/>
    </source>
</evidence>
<keyword evidence="4" id="KW-1185">Reference proteome</keyword>
<accession>A0A8H6Q9J9</accession>
<dbReference type="EMBL" id="JACBAD010002045">
    <property type="protein sequence ID" value="KAF7121600.1"/>
    <property type="molecule type" value="Genomic_DNA"/>
</dbReference>
<dbReference type="OrthoDB" id="4506111at2759"/>
<feature type="region of interest" description="Disordered" evidence="1">
    <location>
        <begin position="372"/>
        <end position="409"/>
    </location>
</feature>
<reference evidence="3" key="1">
    <citation type="submission" date="2020-06" db="EMBL/GenBank/DDBJ databases">
        <title>Draft genome sequences of strains closely related to Aspergillus parafelis and Aspergillus hiratsukae.</title>
        <authorList>
            <person name="Dos Santos R.A.C."/>
            <person name="Rivero-Menendez O."/>
            <person name="Steenwyk J.L."/>
            <person name="Mead M.E."/>
            <person name="Goldman G.H."/>
            <person name="Alastruey-Izquierdo A."/>
            <person name="Rokas A."/>
        </authorList>
    </citation>
    <scope>NUCLEOTIDE SEQUENCE</scope>
    <source>
        <strain evidence="2">CNM-CM5793</strain>
        <strain evidence="3">CNM-CM6106</strain>
    </source>
</reference>
<organism evidence="3 5">
    <name type="scientific">Aspergillus hiratsukae</name>
    <dbReference type="NCBI Taxonomy" id="1194566"/>
    <lineage>
        <taxon>Eukaryota</taxon>
        <taxon>Fungi</taxon>
        <taxon>Dikarya</taxon>
        <taxon>Ascomycota</taxon>
        <taxon>Pezizomycotina</taxon>
        <taxon>Eurotiomycetes</taxon>
        <taxon>Eurotiomycetidae</taxon>
        <taxon>Eurotiales</taxon>
        <taxon>Aspergillaceae</taxon>
        <taxon>Aspergillus</taxon>
        <taxon>Aspergillus subgen. Fumigati</taxon>
    </lineage>
</organism>
<feature type="region of interest" description="Disordered" evidence="1">
    <location>
        <begin position="305"/>
        <end position="334"/>
    </location>
</feature>
<feature type="region of interest" description="Disordered" evidence="1">
    <location>
        <begin position="461"/>
        <end position="562"/>
    </location>
</feature>
<protein>
    <submittedName>
        <fullName evidence="3">Uncharacterized protein</fullName>
    </submittedName>
</protein>
<dbReference type="Proteomes" id="UP000630445">
    <property type="component" value="Unassembled WGS sequence"/>
</dbReference>
<evidence type="ECO:0000313" key="2">
    <source>
        <dbReference type="EMBL" id="KAF7121600.1"/>
    </source>
</evidence>
<feature type="compositionally biased region" description="Basic and acidic residues" evidence="1">
    <location>
        <begin position="10"/>
        <end position="28"/>
    </location>
</feature>
<evidence type="ECO:0000313" key="4">
    <source>
        <dbReference type="Proteomes" id="UP000630445"/>
    </source>
</evidence>
<feature type="region of interest" description="Disordered" evidence="1">
    <location>
        <begin position="1"/>
        <end position="50"/>
    </location>
</feature>
<dbReference type="AlphaFoldDB" id="A0A8H6Q9J9"/>
<name>A0A8H6Q9J9_9EURO</name>
<feature type="compositionally biased region" description="Low complexity" evidence="1">
    <location>
        <begin position="516"/>
        <end position="548"/>
    </location>
</feature>
<comment type="caution">
    <text evidence="3">The sequence shown here is derived from an EMBL/GenBank/DDBJ whole genome shotgun (WGS) entry which is preliminary data.</text>
</comment>
<proteinExistence type="predicted"/>
<feature type="compositionally biased region" description="Basic and acidic residues" evidence="1">
    <location>
        <begin position="399"/>
        <end position="409"/>
    </location>
</feature>
<evidence type="ECO:0000256" key="1">
    <source>
        <dbReference type="SAM" id="MobiDB-lite"/>
    </source>
</evidence>
<dbReference type="Proteomes" id="UP000662466">
    <property type="component" value="Unassembled WGS sequence"/>
</dbReference>
<dbReference type="EMBL" id="JACBAF010002028">
    <property type="protein sequence ID" value="KAF7169636.1"/>
    <property type="molecule type" value="Genomic_DNA"/>
</dbReference>
<evidence type="ECO:0000313" key="5">
    <source>
        <dbReference type="Proteomes" id="UP000662466"/>
    </source>
</evidence>
<gene>
    <name evidence="2" type="ORF">CNMCM5793_009070</name>
    <name evidence="3" type="ORF">CNMCM6106_004493</name>
</gene>
<sequence>MLASPTAQQGRERRASDSDKPESEHVEEAGVSGEETERASEEPEQVEPWELYGRGLKPSSKLLQDARAKLRGTMVAQLMKDKPIMENQVLRAAMISWWSPTPPPLVHTKPAQVQQVQKVQQAQQYSIHQLALGPWVYFSEEGAYPRWVVVPVPQQGNQQLPRVPGSRNVMWKFEPGPPSGWRGLTNEQLYEWAYNILRSRIEDPEQREAMIRYLQKGPLKELMKGIAQPLPPVPAPPATNFYTIPPNSPLPPPAPNEPGRWTYRGYTRPTTRIRQGMFWKGEGDEENQLSGIGTYGNRYGAYRPAEEAEPAVDSEPNPLDAMDGSPPNGLPRVAWPKRAVRKPGDMAVKNGITEHAKVKQTGRDGIPRIMYTGQRQAPAGPPKTGNKGSEPETEPDSEPEIHKSKEHELVTEALEQLKKNHEKHFPQRVLRRIRTWPGDEIPSYISDGELELVPSYSLEHRAFHDRNPKEQAQTAKRAANGSPKQAAGADADSDDNDGPANAVTAGRAKKARTTKKSTTAGKAKTAGTAKTASTAKTAGTAKSAETAAPAQQRRYPKRGDRK</sequence>